<feature type="domain" description="Helicase/UvrB N-terminal" evidence="2">
    <location>
        <begin position="1"/>
        <end position="155"/>
    </location>
</feature>
<organism evidence="3 4">
    <name type="scientific">Zhongshania guokunii</name>
    <dbReference type="NCBI Taxonomy" id="641783"/>
    <lineage>
        <taxon>Bacteria</taxon>
        <taxon>Pseudomonadati</taxon>
        <taxon>Pseudomonadota</taxon>
        <taxon>Gammaproteobacteria</taxon>
        <taxon>Cellvibrionales</taxon>
        <taxon>Spongiibacteraceae</taxon>
        <taxon>Zhongshania</taxon>
    </lineage>
</organism>
<dbReference type="Proteomes" id="UP001557485">
    <property type="component" value="Unassembled WGS sequence"/>
</dbReference>
<dbReference type="GO" id="GO:0004386">
    <property type="term" value="F:helicase activity"/>
    <property type="evidence" value="ECO:0007669"/>
    <property type="project" value="UniProtKB-KW"/>
</dbReference>
<keyword evidence="3" id="KW-0347">Helicase</keyword>
<keyword evidence="3" id="KW-0378">Hydrolase</keyword>
<accession>A0ABV3U8K2</accession>
<dbReference type="RefSeq" id="WP_368381725.1">
    <property type="nucleotide sequence ID" value="NZ_JBFRYA010000008.1"/>
</dbReference>
<evidence type="ECO:0000313" key="3">
    <source>
        <dbReference type="EMBL" id="MEX1669463.1"/>
    </source>
</evidence>
<keyword evidence="3" id="KW-0547">Nucleotide-binding</keyword>
<dbReference type="GO" id="GO:0016787">
    <property type="term" value="F:hydrolase activity"/>
    <property type="evidence" value="ECO:0007669"/>
    <property type="project" value="UniProtKB-KW"/>
</dbReference>
<reference evidence="3 4" key="1">
    <citation type="journal article" date="2011" name="Int. J. Syst. Evol. Microbiol.">
        <title>Zhongshania antarctica gen. nov., sp. nov. and Zhongshania guokunii sp. nov., gammaproteobacteria respectively isolated from coastal attached (fast) ice and surface seawater of the Antarctic.</title>
        <authorList>
            <person name="Li H.J."/>
            <person name="Zhang X.Y."/>
            <person name="Chen C.X."/>
            <person name="Zhang Y.J."/>
            <person name="Gao Z.M."/>
            <person name="Yu Y."/>
            <person name="Chen X.L."/>
            <person name="Chen B."/>
            <person name="Zhang Y.Z."/>
        </authorList>
    </citation>
    <scope>NUCLEOTIDE SEQUENCE [LARGE SCALE GENOMIC DNA]</scope>
    <source>
        <strain evidence="3 4">ZS6-22T</strain>
    </source>
</reference>
<keyword evidence="4" id="KW-1185">Reference proteome</keyword>
<protein>
    <submittedName>
        <fullName evidence="3">DEAD/DEAH box helicase</fullName>
        <ecNumber evidence="3">3.6.4.-</ecNumber>
    </submittedName>
</protein>
<dbReference type="SUPFAM" id="SSF52540">
    <property type="entry name" value="P-loop containing nucleoside triphosphate hydrolases"/>
    <property type="match status" value="2"/>
</dbReference>
<evidence type="ECO:0000259" key="1">
    <source>
        <dbReference type="Pfam" id="PF00271"/>
    </source>
</evidence>
<gene>
    <name evidence="3" type="ORF">AB4876_11115</name>
</gene>
<dbReference type="Pfam" id="PF00271">
    <property type="entry name" value="Helicase_C"/>
    <property type="match status" value="1"/>
</dbReference>
<dbReference type="PANTHER" id="PTHR47396:SF1">
    <property type="entry name" value="ATP-DEPENDENT HELICASE IRC3-RELATED"/>
    <property type="match status" value="1"/>
</dbReference>
<proteinExistence type="predicted"/>
<dbReference type="PANTHER" id="PTHR47396">
    <property type="entry name" value="TYPE I RESTRICTION ENZYME ECOKI R PROTEIN"/>
    <property type="match status" value="1"/>
</dbReference>
<dbReference type="InterPro" id="IPR027417">
    <property type="entry name" value="P-loop_NTPase"/>
</dbReference>
<dbReference type="EC" id="3.6.4.-" evidence="3"/>
<sequence length="474" mass="52509">MQLRQWQQEAVTAALAQYKTDHPHFLCLATPGAGKTLMASQIAKELMAAGKIDFVFVFSPSVNVATSFQVSLESQLNCRLDGLLGSKGRSLTYQSMPSSDSAFWTLLSQFKTLAIFDEIHHCAGDNLDNTNVWGQKIIQHIQGKANYTLALTGTPWRSDKIPIALSSYCVNGIIQCGYSYGLERAIQDGVCRTPKIIAVDNEDITLLSGDESERYSSFAELLKQSKCPYQQLLDSDDLIAYMVKVTSKKLKQVRRKQSNAGALVVAATVDHAIKIAEIIACETGDSARVVTYLHEDAQEAIRDFREANDKWIVSVGMISEGTDIPRLKVCCHLTRVKTELYFRQILGRILRSTGIENDEGFLFMPAEPNLVEYAERIVEDIPNANTVAIEQMTGSITTSDNSTQVLTLPVIENDTKPIVNVNFSTELFSGEKGVELSALTTPTLAETYDTSVGLFGRFRQEMINFAIQDIAFNR</sequence>
<keyword evidence="3" id="KW-0067">ATP-binding</keyword>
<dbReference type="InterPro" id="IPR050742">
    <property type="entry name" value="Helicase_Restrict-Modif_Enz"/>
</dbReference>
<evidence type="ECO:0000313" key="4">
    <source>
        <dbReference type="Proteomes" id="UP001557485"/>
    </source>
</evidence>
<name>A0ABV3U8K2_9GAMM</name>
<comment type="caution">
    <text evidence="3">The sequence shown here is derived from an EMBL/GenBank/DDBJ whole genome shotgun (WGS) entry which is preliminary data.</text>
</comment>
<dbReference type="InterPro" id="IPR001650">
    <property type="entry name" value="Helicase_C-like"/>
</dbReference>
<dbReference type="EMBL" id="JBFRYA010000008">
    <property type="protein sequence ID" value="MEX1669463.1"/>
    <property type="molecule type" value="Genomic_DNA"/>
</dbReference>
<dbReference type="Gene3D" id="3.40.50.300">
    <property type="entry name" value="P-loop containing nucleotide triphosphate hydrolases"/>
    <property type="match status" value="2"/>
</dbReference>
<evidence type="ECO:0000259" key="2">
    <source>
        <dbReference type="Pfam" id="PF04851"/>
    </source>
</evidence>
<feature type="domain" description="Helicase C-terminal" evidence="1">
    <location>
        <begin position="250"/>
        <end position="352"/>
    </location>
</feature>
<dbReference type="InterPro" id="IPR006935">
    <property type="entry name" value="Helicase/UvrB_N"/>
</dbReference>
<dbReference type="Pfam" id="PF04851">
    <property type="entry name" value="ResIII"/>
    <property type="match status" value="1"/>
</dbReference>